<evidence type="ECO:0000256" key="7">
    <source>
        <dbReference type="SAM" id="Phobius"/>
    </source>
</evidence>
<proteinExistence type="predicted"/>
<feature type="transmembrane region" description="Helical" evidence="7">
    <location>
        <begin position="245"/>
        <end position="266"/>
    </location>
</feature>
<evidence type="ECO:0000256" key="3">
    <source>
        <dbReference type="ARBA" id="ARBA00022692"/>
    </source>
</evidence>
<dbReference type="PANTHER" id="PTHR30213">
    <property type="entry name" value="INNER MEMBRANE PROTEIN YHJD"/>
    <property type="match status" value="1"/>
</dbReference>
<keyword evidence="5 7" id="KW-0472">Membrane</keyword>
<keyword evidence="4 7" id="KW-1133">Transmembrane helix</keyword>
<dbReference type="PANTHER" id="PTHR30213:SF1">
    <property type="entry name" value="INNER MEMBRANE PROTEIN YHJD"/>
    <property type="match status" value="1"/>
</dbReference>
<feature type="transmembrane region" description="Helical" evidence="7">
    <location>
        <begin position="89"/>
        <end position="111"/>
    </location>
</feature>
<feature type="region of interest" description="Disordered" evidence="6">
    <location>
        <begin position="275"/>
        <end position="304"/>
    </location>
</feature>
<reference evidence="8 9" key="1">
    <citation type="submission" date="2020-07" db="EMBL/GenBank/DDBJ databases">
        <title>Draft genome and description of Microvirga mediterraneensis Marseille-Q2068 sp. nov.</title>
        <authorList>
            <person name="Boxberger M."/>
        </authorList>
    </citation>
    <scope>NUCLEOTIDE SEQUENCE [LARGE SCALE GENOMIC DNA]</scope>
    <source>
        <strain evidence="8 9">Marseille-Q2068</strain>
    </source>
</reference>
<evidence type="ECO:0000256" key="2">
    <source>
        <dbReference type="ARBA" id="ARBA00022475"/>
    </source>
</evidence>
<comment type="subcellular location">
    <subcellularLocation>
        <location evidence="1">Cell membrane</location>
        <topology evidence="1">Multi-pass membrane protein</topology>
    </subcellularLocation>
</comment>
<keyword evidence="3 7" id="KW-0812">Transmembrane</keyword>
<feature type="transmembrane region" description="Helical" evidence="7">
    <location>
        <begin position="21"/>
        <end position="51"/>
    </location>
</feature>
<keyword evidence="9" id="KW-1185">Reference proteome</keyword>
<feature type="transmembrane region" description="Helical" evidence="7">
    <location>
        <begin position="176"/>
        <end position="198"/>
    </location>
</feature>
<organism evidence="8 9">
    <name type="scientific">Microvirga mediterraneensis</name>
    <dbReference type="NCBI Taxonomy" id="2754695"/>
    <lineage>
        <taxon>Bacteria</taxon>
        <taxon>Pseudomonadati</taxon>
        <taxon>Pseudomonadota</taxon>
        <taxon>Alphaproteobacteria</taxon>
        <taxon>Hyphomicrobiales</taxon>
        <taxon>Methylobacteriaceae</taxon>
        <taxon>Microvirga</taxon>
    </lineage>
</organism>
<evidence type="ECO:0000256" key="1">
    <source>
        <dbReference type="ARBA" id="ARBA00004651"/>
    </source>
</evidence>
<dbReference type="Proteomes" id="UP000572984">
    <property type="component" value="Unassembled WGS sequence"/>
</dbReference>
<keyword evidence="2" id="KW-1003">Cell membrane</keyword>
<feature type="transmembrane region" description="Helical" evidence="7">
    <location>
        <begin position="137"/>
        <end position="156"/>
    </location>
</feature>
<dbReference type="Pfam" id="PF03631">
    <property type="entry name" value="Virul_fac_BrkB"/>
    <property type="match status" value="1"/>
</dbReference>
<dbReference type="GO" id="GO:0005886">
    <property type="term" value="C:plasma membrane"/>
    <property type="evidence" value="ECO:0007669"/>
    <property type="project" value="UniProtKB-SubCell"/>
</dbReference>
<protein>
    <submittedName>
        <fullName evidence="8">YihY/virulence factor BrkB family protein</fullName>
    </submittedName>
</protein>
<evidence type="ECO:0000256" key="6">
    <source>
        <dbReference type="SAM" id="MobiDB-lite"/>
    </source>
</evidence>
<dbReference type="PIRSF" id="PIRSF035875">
    <property type="entry name" value="RNase_BN"/>
    <property type="match status" value="1"/>
</dbReference>
<evidence type="ECO:0000256" key="5">
    <source>
        <dbReference type="ARBA" id="ARBA00023136"/>
    </source>
</evidence>
<evidence type="ECO:0000256" key="4">
    <source>
        <dbReference type="ARBA" id="ARBA00022989"/>
    </source>
</evidence>
<evidence type="ECO:0000313" key="8">
    <source>
        <dbReference type="EMBL" id="MBA1154774.1"/>
    </source>
</evidence>
<evidence type="ECO:0000313" key="9">
    <source>
        <dbReference type="Proteomes" id="UP000572984"/>
    </source>
</evidence>
<dbReference type="InterPro" id="IPR017039">
    <property type="entry name" value="Virul_fac_BrkB"/>
</dbReference>
<comment type="caution">
    <text evidence="8">The sequence shown here is derived from an EMBL/GenBank/DDBJ whole genome shotgun (WGS) entry which is preliminary data.</text>
</comment>
<name>A0A838BH01_9HYPH</name>
<sequence>MFSETWRLLKVAFAGWWNDRAMSLGASIAFFTVFSLAPMLLAAIAVAGLAFGREAAQGAIVGELGGLIGTKEASALEAMIASASNVGSGLIGTTVGIVTFLLLVTGAVVELQDDLNIIWKTKPPASYGILDFVRTRLVSLALILGIGFLLLVSLVIDTGLTAIGHYLEANFSGATIILRFLNSLVAFAIATLLFAMMFKMLPAVDLRWSDVWTGSLVTALLFTIGKFLIGYYLGKSNVASSYGAAASVITILLWIYYSSLILLFGAEFTKAYAESRGSRGPGRLPESQRETGREAPARSNSTMT</sequence>
<dbReference type="EMBL" id="JACDXJ010000001">
    <property type="protein sequence ID" value="MBA1154774.1"/>
    <property type="molecule type" value="Genomic_DNA"/>
</dbReference>
<feature type="transmembrane region" description="Helical" evidence="7">
    <location>
        <begin position="210"/>
        <end position="233"/>
    </location>
</feature>
<dbReference type="AlphaFoldDB" id="A0A838BH01"/>
<accession>A0A838BH01</accession>
<dbReference type="RefSeq" id="WP_181050467.1">
    <property type="nucleotide sequence ID" value="NZ_JACDXJ010000001.1"/>
</dbReference>
<gene>
    <name evidence="8" type="ORF">H0S73_01360</name>
</gene>
<feature type="compositionally biased region" description="Basic and acidic residues" evidence="6">
    <location>
        <begin position="286"/>
        <end position="296"/>
    </location>
</feature>